<keyword evidence="4 11" id="KW-0964">Secreted</keyword>
<organism evidence="15">
    <name type="scientific">Spirodela intermedia</name>
    <name type="common">Intermediate duckweed</name>
    <dbReference type="NCBI Taxonomy" id="51605"/>
    <lineage>
        <taxon>Eukaryota</taxon>
        <taxon>Viridiplantae</taxon>
        <taxon>Streptophyta</taxon>
        <taxon>Embryophyta</taxon>
        <taxon>Tracheophyta</taxon>
        <taxon>Spermatophyta</taxon>
        <taxon>Magnoliopsida</taxon>
        <taxon>Liliopsida</taxon>
        <taxon>Araceae</taxon>
        <taxon>Lemnoideae</taxon>
        <taxon>Spirodela</taxon>
    </lineage>
</organism>
<evidence type="ECO:0000256" key="8">
    <source>
        <dbReference type="PIRSR" id="PIRSR601929-1"/>
    </source>
</evidence>
<evidence type="ECO:0000256" key="2">
    <source>
        <dbReference type="ARBA" id="ARBA00007456"/>
    </source>
</evidence>
<dbReference type="GO" id="GO:0048046">
    <property type="term" value="C:apoplast"/>
    <property type="evidence" value="ECO:0007669"/>
    <property type="project" value="UniProtKB-SubCell"/>
</dbReference>
<keyword evidence="7 8" id="KW-0464">Manganese</keyword>
<evidence type="ECO:0000256" key="6">
    <source>
        <dbReference type="ARBA" id="ARBA00023157"/>
    </source>
</evidence>
<evidence type="ECO:0000259" key="14">
    <source>
        <dbReference type="SMART" id="SM00835"/>
    </source>
</evidence>
<dbReference type="PRINTS" id="PR00325">
    <property type="entry name" value="GERMIN"/>
</dbReference>
<reference evidence="15 16" key="1">
    <citation type="submission" date="2019-12" db="EMBL/GenBank/DDBJ databases">
        <authorList>
            <person name="Scholz U."/>
            <person name="Mascher M."/>
            <person name="Fiebig A."/>
        </authorList>
    </citation>
    <scope>NUCLEOTIDE SEQUENCE</scope>
</reference>
<feature type="compositionally biased region" description="Low complexity" evidence="12">
    <location>
        <begin position="178"/>
        <end position="187"/>
    </location>
</feature>
<evidence type="ECO:0000256" key="10">
    <source>
        <dbReference type="PIRSR" id="PIRSR601929-3"/>
    </source>
</evidence>
<accession>A0A7I8INE0</accession>
<gene>
    <name evidence="15" type="ORF">SI7747_05005751</name>
</gene>
<evidence type="ECO:0000313" key="16">
    <source>
        <dbReference type="Proteomes" id="UP001189122"/>
    </source>
</evidence>
<protein>
    <recommendedName>
        <fullName evidence="11">Germin-like protein</fullName>
    </recommendedName>
</protein>
<dbReference type="PANTHER" id="PTHR31238">
    <property type="entry name" value="GERMIN-LIKE PROTEIN SUBFAMILY 3 MEMBER 3"/>
    <property type="match status" value="1"/>
</dbReference>
<dbReference type="InterPro" id="IPR019780">
    <property type="entry name" value="Germin_Mn-BS"/>
</dbReference>
<evidence type="ECO:0000256" key="9">
    <source>
        <dbReference type="PIRSR" id="PIRSR601929-2"/>
    </source>
</evidence>
<dbReference type="EMBL" id="LR743592">
    <property type="protein sequence ID" value="CAA2619582.1"/>
    <property type="molecule type" value="Genomic_DNA"/>
</dbReference>
<dbReference type="SUPFAM" id="SSF51182">
    <property type="entry name" value="RmlC-like cupins"/>
    <property type="match status" value="1"/>
</dbReference>
<feature type="chain" id="PRO_5029837303" description="Germin-like protein" evidence="13">
    <location>
        <begin position="16"/>
        <end position="240"/>
    </location>
</feature>
<feature type="domain" description="Cupin type-1" evidence="14">
    <location>
        <begin position="50"/>
        <end position="184"/>
    </location>
</feature>
<evidence type="ECO:0000256" key="4">
    <source>
        <dbReference type="ARBA" id="ARBA00022525"/>
    </source>
</evidence>
<keyword evidence="16" id="KW-1185">Reference proteome</keyword>
<feature type="binding site" evidence="8">
    <location>
        <position position="105"/>
    </location>
    <ligand>
        <name>oxalate</name>
        <dbReference type="ChEBI" id="CHEBI:30623"/>
    </ligand>
</feature>
<dbReference type="CDD" id="cd02241">
    <property type="entry name" value="cupin_OxOx"/>
    <property type="match status" value="1"/>
</dbReference>
<evidence type="ECO:0000256" key="5">
    <source>
        <dbReference type="ARBA" id="ARBA00022723"/>
    </source>
</evidence>
<evidence type="ECO:0000256" key="12">
    <source>
        <dbReference type="SAM" id="MobiDB-lite"/>
    </source>
</evidence>
<feature type="binding site" evidence="9">
    <location>
        <position position="98"/>
    </location>
    <ligand>
        <name>Mn(2+)</name>
        <dbReference type="ChEBI" id="CHEBI:29035"/>
    </ligand>
</feature>
<comment type="similarity">
    <text evidence="2 11">Belongs to the germin family.</text>
</comment>
<comment type="subcellular location">
    <subcellularLocation>
        <location evidence="1 11">Secreted</location>
        <location evidence="1 11">Extracellular space</location>
        <location evidence="1 11">Apoplast</location>
    </subcellularLocation>
</comment>
<dbReference type="Proteomes" id="UP001189122">
    <property type="component" value="Unassembled WGS sequence"/>
</dbReference>
<dbReference type="InterPro" id="IPR001929">
    <property type="entry name" value="Germin"/>
</dbReference>
<evidence type="ECO:0000256" key="13">
    <source>
        <dbReference type="SAM" id="SignalP"/>
    </source>
</evidence>
<dbReference type="SMART" id="SM00835">
    <property type="entry name" value="Cupin_1"/>
    <property type="match status" value="1"/>
</dbReference>
<evidence type="ECO:0000313" key="15">
    <source>
        <dbReference type="EMBL" id="CAA2619582.1"/>
    </source>
</evidence>
<dbReference type="GO" id="GO:0030145">
    <property type="term" value="F:manganese ion binding"/>
    <property type="evidence" value="ECO:0007669"/>
    <property type="project" value="UniProtKB-UniRule"/>
</dbReference>
<dbReference type="InterPro" id="IPR011051">
    <property type="entry name" value="RmlC_Cupin_sf"/>
</dbReference>
<evidence type="ECO:0000256" key="11">
    <source>
        <dbReference type="RuleBase" id="RU366015"/>
    </source>
</evidence>
<feature type="binding site" evidence="9">
    <location>
        <position position="100"/>
    </location>
    <ligand>
        <name>Mn(2+)</name>
        <dbReference type="ChEBI" id="CHEBI:29035"/>
    </ligand>
</feature>
<evidence type="ECO:0000256" key="3">
    <source>
        <dbReference type="ARBA" id="ARBA00022523"/>
    </source>
</evidence>
<dbReference type="InterPro" id="IPR006045">
    <property type="entry name" value="Cupin_1"/>
</dbReference>
<sequence>MVVAAVAALLPAAMAGVVDFCVADLAAAPTPAGYPCKKEAALTVDDFVFSGLSKAANTTNIIKAAVTPAFDAQFPAVNGLGISLARLDLAPGGVIPLHVHPNGNEVLVVTQGAIAAGFVSSSNAVYYKTLHKGDVMVFPRVFSTSRSTPAADPQWPWSASAAPTRGFKSLPSRCLGAASPRAWSPGRPSSPPRKSKGLRPSSAAPTESTRRRRRRQAAGVNRFDNFSFVVVPPPPPVLGV</sequence>
<feature type="disulfide bond" evidence="10">
    <location>
        <begin position="21"/>
        <end position="36"/>
    </location>
</feature>
<feature type="region of interest" description="Disordered" evidence="12">
    <location>
        <begin position="177"/>
        <end position="219"/>
    </location>
</feature>
<keyword evidence="5 8" id="KW-0479">Metal-binding</keyword>
<dbReference type="Gene3D" id="2.60.120.10">
    <property type="entry name" value="Jelly Rolls"/>
    <property type="match status" value="1"/>
</dbReference>
<dbReference type="AlphaFoldDB" id="A0A7I8INE0"/>
<dbReference type="PROSITE" id="PS00725">
    <property type="entry name" value="GERMIN"/>
    <property type="match status" value="1"/>
</dbReference>
<keyword evidence="6 10" id="KW-1015">Disulfide bond</keyword>
<dbReference type="Pfam" id="PF00190">
    <property type="entry name" value="Cupin_1"/>
    <property type="match status" value="1"/>
</dbReference>
<evidence type="ECO:0000256" key="1">
    <source>
        <dbReference type="ARBA" id="ARBA00004271"/>
    </source>
</evidence>
<evidence type="ECO:0000256" key="7">
    <source>
        <dbReference type="ARBA" id="ARBA00023211"/>
    </source>
</evidence>
<dbReference type="InterPro" id="IPR014710">
    <property type="entry name" value="RmlC-like_jellyroll"/>
</dbReference>
<feature type="binding site" evidence="8">
    <location>
        <position position="100"/>
    </location>
    <ligand>
        <name>oxalate</name>
        <dbReference type="ChEBI" id="CHEBI:30623"/>
    </ligand>
</feature>
<keyword evidence="3 11" id="KW-0052">Apoplast</keyword>
<name>A0A7I8INE0_SPIIN</name>
<feature type="signal peptide" evidence="13">
    <location>
        <begin position="1"/>
        <end position="15"/>
    </location>
</feature>
<dbReference type="EMBL" id="CACRZD030000005">
    <property type="protein sequence ID" value="CAA6659328.1"/>
    <property type="molecule type" value="Genomic_DNA"/>
</dbReference>
<feature type="binding site" evidence="9">
    <location>
        <position position="105"/>
    </location>
    <ligand>
        <name>Mn(2+)</name>
        <dbReference type="ChEBI" id="CHEBI:29035"/>
    </ligand>
</feature>
<proteinExistence type="inferred from homology"/>
<keyword evidence="13" id="KW-0732">Signal</keyword>